<accession>A0A5S3XL83</accession>
<gene>
    <name evidence="3" type="ORF">CWB96_18720</name>
    <name evidence="2" type="ORF">CWB97_14605</name>
</gene>
<evidence type="ECO:0000313" key="5">
    <source>
        <dbReference type="Proteomes" id="UP000307706"/>
    </source>
</evidence>
<feature type="transmembrane region" description="Helical" evidence="1">
    <location>
        <begin position="38"/>
        <end position="61"/>
    </location>
</feature>
<evidence type="ECO:0008006" key="6">
    <source>
        <dbReference type="Google" id="ProtNLM"/>
    </source>
</evidence>
<dbReference type="Proteomes" id="UP000307706">
    <property type="component" value="Unassembled WGS sequence"/>
</dbReference>
<keyword evidence="1" id="KW-0472">Membrane</keyword>
<evidence type="ECO:0000313" key="3">
    <source>
        <dbReference type="EMBL" id="TMP54703.1"/>
    </source>
</evidence>
<evidence type="ECO:0000313" key="4">
    <source>
        <dbReference type="Proteomes" id="UP000305730"/>
    </source>
</evidence>
<reference evidence="5" key="2">
    <citation type="submission" date="2019-06" db="EMBL/GenBank/DDBJ databases">
        <title>Co-occurence of chitin degradation, pigmentation and bioactivity in marine Pseudoalteromonas.</title>
        <authorList>
            <person name="Sonnenschein E.C."/>
            <person name="Bech P.K."/>
        </authorList>
    </citation>
    <scope>NUCLEOTIDE SEQUENCE [LARGE SCALE GENOMIC DNA]</scope>
    <source>
        <strain evidence="5">S2231</strain>
        <strain evidence="2">S2233</strain>
    </source>
</reference>
<feature type="transmembrane region" description="Helical" evidence="1">
    <location>
        <begin position="6"/>
        <end position="26"/>
    </location>
</feature>
<comment type="caution">
    <text evidence="3">The sequence shown here is derived from an EMBL/GenBank/DDBJ whole genome shotgun (WGS) entry which is preliminary data.</text>
</comment>
<evidence type="ECO:0000313" key="2">
    <source>
        <dbReference type="EMBL" id="TMP41482.1"/>
    </source>
</evidence>
<dbReference type="OrthoDB" id="2619901at2"/>
<name>A0A5S3XL83_9GAMM</name>
<reference evidence="3" key="3">
    <citation type="submission" date="2019-09" db="EMBL/GenBank/DDBJ databases">
        <title>Co-occurence of chitin degradation, pigmentation and bioactivity in marine Pseudoalteromonas.</title>
        <authorList>
            <person name="Sonnenschein E.C."/>
            <person name="Bech P.K."/>
        </authorList>
    </citation>
    <scope>NUCLEOTIDE SEQUENCE</scope>
    <source>
        <strain evidence="3">S2231</strain>
        <strain evidence="4">S2233</strain>
    </source>
</reference>
<keyword evidence="1" id="KW-1133">Transmembrane helix</keyword>
<proteinExistence type="predicted"/>
<dbReference type="AlphaFoldDB" id="A0A5S3XL83"/>
<dbReference type="Pfam" id="PF11196">
    <property type="entry name" value="DUF2834"/>
    <property type="match status" value="1"/>
</dbReference>
<sequence>MAIIYLILAVVGIVFPYAALIPWLVTYGFDISLIMKDVTVNGLSTFAWLDVLVTGVALLVFMVTDSLRNKIRYWWVSAVGLFIIGVSFALPFYLYLRERQRIVLSEN</sequence>
<evidence type="ECO:0000256" key="1">
    <source>
        <dbReference type="SAM" id="Phobius"/>
    </source>
</evidence>
<dbReference type="Proteomes" id="UP000305730">
    <property type="component" value="Unassembled WGS sequence"/>
</dbReference>
<dbReference type="EMBL" id="PNCK01000052">
    <property type="protein sequence ID" value="TMP41482.1"/>
    <property type="molecule type" value="Genomic_DNA"/>
</dbReference>
<dbReference type="EMBL" id="PNCL01000115">
    <property type="protein sequence ID" value="TMP54703.1"/>
    <property type="molecule type" value="Genomic_DNA"/>
</dbReference>
<keyword evidence="4" id="KW-1185">Reference proteome</keyword>
<protein>
    <recommendedName>
        <fullName evidence="6">DUF2834 domain-containing protein</fullName>
    </recommendedName>
</protein>
<feature type="transmembrane region" description="Helical" evidence="1">
    <location>
        <begin position="73"/>
        <end position="96"/>
    </location>
</feature>
<dbReference type="RefSeq" id="WP_138597565.1">
    <property type="nucleotide sequence ID" value="NZ_PNCK01000052.1"/>
</dbReference>
<reference evidence="4 5" key="1">
    <citation type="submission" date="2017-12" db="EMBL/GenBank/DDBJ databases">
        <authorList>
            <person name="Paulsen S."/>
            <person name="Gram L.K."/>
        </authorList>
    </citation>
    <scope>NUCLEOTIDE SEQUENCE [LARGE SCALE GENOMIC DNA]</scope>
    <source>
        <strain evidence="3 5">S2231</strain>
        <strain evidence="2 4">S2233</strain>
    </source>
</reference>
<keyword evidence="1" id="KW-0812">Transmembrane</keyword>
<dbReference type="InterPro" id="IPR021362">
    <property type="entry name" value="DUF2834"/>
</dbReference>
<organism evidence="3 5">
    <name type="scientific">Pseudoalteromonas citrea</name>
    <dbReference type="NCBI Taxonomy" id="43655"/>
    <lineage>
        <taxon>Bacteria</taxon>
        <taxon>Pseudomonadati</taxon>
        <taxon>Pseudomonadota</taxon>
        <taxon>Gammaproteobacteria</taxon>
        <taxon>Alteromonadales</taxon>
        <taxon>Pseudoalteromonadaceae</taxon>
        <taxon>Pseudoalteromonas</taxon>
    </lineage>
</organism>